<organism evidence="1">
    <name type="scientific">Salmonella enterica I</name>
    <dbReference type="NCBI Taxonomy" id="59201"/>
    <lineage>
        <taxon>Bacteria</taxon>
        <taxon>Pseudomonadati</taxon>
        <taxon>Pseudomonadota</taxon>
        <taxon>Gammaproteobacteria</taxon>
        <taxon>Enterobacterales</taxon>
        <taxon>Enterobacteriaceae</taxon>
        <taxon>Salmonella</taxon>
    </lineage>
</organism>
<dbReference type="AlphaFoldDB" id="A0A3R0YHX5"/>
<dbReference type="EMBL" id="RVHM01000032">
    <property type="protein sequence ID" value="MLU98959.1"/>
    <property type="molecule type" value="Genomic_DNA"/>
</dbReference>
<protein>
    <submittedName>
        <fullName evidence="1">Uncharacterized protein</fullName>
    </submittedName>
</protein>
<sequence length="85" mass="9878">MRKHKGDVTYYLEKESGNYRLIKKLKARSKNLTKDGNKTTKVILTDLVLSESELLNIDFTCNGLRSDDEKSIRELIAEFKKNENK</sequence>
<accession>A0A3R0YHX5</accession>
<gene>
    <name evidence="1" type="ORF">DRU74_19890</name>
</gene>
<proteinExistence type="predicted"/>
<comment type="caution">
    <text evidence="1">The sequence shown here is derived from an EMBL/GenBank/DDBJ whole genome shotgun (WGS) entry which is preliminary data.</text>
</comment>
<accession>A0A5V6IY78</accession>
<reference evidence="1" key="1">
    <citation type="submission" date="2018-07" db="EMBL/GenBank/DDBJ databases">
        <authorList>
            <person name="Ashton P.M."/>
            <person name="Dallman T."/>
            <person name="Nair S."/>
            <person name="De Pinna E."/>
            <person name="Peters T."/>
            <person name="Grant K."/>
        </authorList>
    </citation>
    <scope>NUCLEOTIDE SEQUENCE [LARGE SCALE GENOMIC DNA]</scope>
    <source>
        <strain evidence="1">157339</strain>
    </source>
</reference>
<dbReference type="Proteomes" id="UP000885374">
    <property type="component" value="Unassembled WGS sequence"/>
</dbReference>
<name>A0A3R0YHX5_SALET</name>
<evidence type="ECO:0000313" key="1">
    <source>
        <dbReference type="EMBL" id="MLU98959.1"/>
    </source>
</evidence>